<reference evidence="3 4" key="1">
    <citation type="journal article" date="2019" name="Gut">
        <title>Antibiotics-induced monodominance of a novel gut bacterial order.</title>
        <authorList>
            <person name="Hildebrand F."/>
            <person name="Moitinho-Silva L."/>
            <person name="Blasche S."/>
            <person name="Jahn M.T."/>
            <person name="Gossmann T.I."/>
            <person name="Heuerta-Cepas J."/>
            <person name="Hercog R."/>
            <person name="Luetge M."/>
            <person name="Bahram M."/>
            <person name="Pryszlak A."/>
            <person name="Alves R.J."/>
            <person name="Waszak S.M."/>
            <person name="Zhu A."/>
            <person name="Ye L."/>
            <person name="Costea P.I."/>
            <person name="Aalvink S."/>
            <person name="Belzer C."/>
            <person name="Forslund S.K."/>
            <person name="Sunagawa S."/>
            <person name="Hentschel U."/>
            <person name="Merten C."/>
            <person name="Patil K.R."/>
            <person name="Benes V."/>
            <person name="Bork P."/>
        </authorList>
    </citation>
    <scope>NUCLEOTIDE SEQUENCE [LARGE SCALE GENOMIC DNA]</scope>
    <source>
        <strain evidence="3 4">HDS1380</strain>
    </source>
</reference>
<keyword evidence="4" id="KW-1185">Reference proteome</keyword>
<dbReference type="EMBL" id="SDOZ01000002">
    <property type="protein sequence ID" value="RXZ61627.1"/>
    <property type="molecule type" value="Genomic_DNA"/>
</dbReference>
<evidence type="ECO:0000313" key="3">
    <source>
        <dbReference type="EMBL" id="RXZ62363.1"/>
    </source>
</evidence>
<evidence type="ECO:0000313" key="1">
    <source>
        <dbReference type="EMBL" id="RXZ61411.1"/>
    </source>
</evidence>
<dbReference type="Proteomes" id="UP000291269">
    <property type="component" value="Unassembled WGS sequence"/>
</dbReference>
<accession>A0A4Q2KGV5</accession>
<dbReference type="EMBL" id="SDOZ01000002">
    <property type="protein sequence ID" value="RXZ61411.1"/>
    <property type="molecule type" value="Genomic_DNA"/>
</dbReference>
<organism evidence="3 4">
    <name type="scientific">Candidatus Borkfalkia ceftriaxoniphila</name>
    <dbReference type="NCBI Taxonomy" id="2508949"/>
    <lineage>
        <taxon>Bacteria</taxon>
        <taxon>Bacillati</taxon>
        <taxon>Bacillota</taxon>
        <taxon>Clostridia</taxon>
        <taxon>Christensenellales</taxon>
        <taxon>Christensenellaceae</taxon>
        <taxon>Candidatus Borkfalkia</taxon>
    </lineage>
</organism>
<gene>
    <name evidence="1" type="ORF">ESZ91_03205</name>
    <name evidence="2" type="ORF">ESZ91_04315</name>
    <name evidence="3" type="ORF">ESZ91_08200</name>
</gene>
<dbReference type="EMBL" id="SDOZ01000002">
    <property type="protein sequence ID" value="RXZ62363.1"/>
    <property type="molecule type" value="Genomic_DNA"/>
</dbReference>
<dbReference type="AlphaFoldDB" id="A0A4Q2KGV5"/>
<sequence length="301" mass="36090">MKYLTKEWLIQYKLSYINSVTKKSKQAQTQNIVYYNNLYRNRYLKFIEIEKSDEIYSDPCKDLELCEQRMNEQGITEEERKLRKCIYRYYAKTCEKRIAAGAPFVFDENHAARKFEEGLRQKIELLQHMPPTILDKVADIGVFAFGYVSEEVKRLLKPYCGELKRQCKGVLKQAERETEKAEKYLTKRLGVSEYTELFLTDIIFENEDIYLLFDNGEKLLIKNGEILEREEEKLFAWNADIPNSGWSMVIAAELYRTDKKFEIHFLMENRNEYERYTVWYLTFRGTDIQEIITPNNEFRFK</sequence>
<protein>
    <submittedName>
        <fullName evidence="3">DUF4085 family protein</fullName>
    </submittedName>
</protein>
<comment type="caution">
    <text evidence="3">The sequence shown here is derived from an EMBL/GenBank/DDBJ whole genome shotgun (WGS) entry which is preliminary data.</text>
</comment>
<dbReference type="OrthoDB" id="2563891at2"/>
<evidence type="ECO:0000313" key="4">
    <source>
        <dbReference type="Proteomes" id="UP000291269"/>
    </source>
</evidence>
<proteinExistence type="predicted"/>
<name>A0A4Q2KGV5_9FIRM</name>
<evidence type="ECO:0000313" key="2">
    <source>
        <dbReference type="EMBL" id="RXZ61627.1"/>
    </source>
</evidence>